<sequence length="204" mass="23198">MRYTWLFVLLFLVGCSSPSHKGAIKYYQFSSADRTMLQRDIKSSPFILQINPVHLEGLVNQRGIVMQLPDHQMYAANYHVWADLPGNMLTNTAQRQLLNRLPQWLVVKSDALHTDDSQQAFYQLDIRLNEFNGFATNTARVSGIWQLSRVNNSGKIAIVQLHRFHQEVPLKADGYVALVAALQLGWQQVLQQVSQNIAALHTAQ</sequence>
<name>A0A2G6JNB1_NEPCE</name>
<gene>
    <name evidence="2" type="ORF">CSA60_02790</name>
</gene>
<evidence type="ECO:0000313" key="2">
    <source>
        <dbReference type="EMBL" id="PIE24896.1"/>
    </source>
</evidence>
<accession>A0A2G6JNB1</accession>
<dbReference type="EMBL" id="PDSH01000015">
    <property type="protein sequence ID" value="PIE24896.1"/>
    <property type="molecule type" value="Genomic_DNA"/>
</dbReference>
<organism evidence="2 3">
    <name type="scientific">Neptuniibacter caesariensis</name>
    <dbReference type="NCBI Taxonomy" id="207954"/>
    <lineage>
        <taxon>Bacteria</taxon>
        <taxon>Pseudomonadati</taxon>
        <taxon>Pseudomonadota</taxon>
        <taxon>Gammaproteobacteria</taxon>
        <taxon>Oceanospirillales</taxon>
        <taxon>Oceanospirillaceae</taxon>
        <taxon>Neptuniibacter</taxon>
    </lineage>
</organism>
<proteinExistence type="predicted"/>
<dbReference type="Gene3D" id="3.40.50.10610">
    <property type="entry name" value="ABC-type transport auxiliary lipoprotein component"/>
    <property type="match status" value="1"/>
</dbReference>
<evidence type="ECO:0000313" key="3">
    <source>
        <dbReference type="Proteomes" id="UP000243469"/>
    </source>
</evidence>
<dbReference type="Proteomes" id="UP000243469">
    <property type="component" value="Unassembled WGS sequence"/>
</dbReference>
<dbReference type="AlphaFoldDB" id="A0A2G6JNB1"/>
<reference evidence="2 3" key="1">
    <citation type="submission" date="2017-10" db="EMBL/GenBank/DDBJ databases">
        <title>Novel microbial diversity and functional potential in the marine mammal oral microbiome.</title>
        <authorList>
            <person name="Dudek N.K."/>
            <person name="Sun C.L."/>
            <person name="Burstein D."/>
            <person name="Kantor R.S."/>
            <person name="Aliaga Goltsman D.S."/>
            <person name="Bik E.M."/>
            <person name="Thomas B.C."/>
            <person name="Banfield J.F."/>
            <person name="Relman D.A."/>
        </authorList>
    </citation>
    <scope>NUCLEOTIDE SEQUENCE [LARGE SCALE GENOMIC DNA]</scope>
    <source>
        <strain evidence="2">DOLJORAL78_47_21</strain>
    </source>
</reference>
<dbReference type="InterPro" id="IPR005586">
    <property type="entry name" value="ABC_trans_aux"/>
</dbReference>
<feature type="domain" description="ABC-type transport auxiliary lipoprotein component" evidence="1">
    <location>
        <begin position="27"/>
        <end position="193"/>
    </location>
</feature>
<dbReference type="PROSITE" id="PS51257">
    <property type="entry name" value="PROKAR_LIPOPROTEIN"/>
    <property type="match status" value="1"/>
</dbReference>
<protein>
    <recommendedName>
        <fullName evidence="1">ABC-type transport auxiliary lipoprotein component domain-containing protein</fullName>
    </recommendedName>
</protein>
<comment type="caution">
    <text evidence="2">The sequence shown here is derived from an EMBL/GenBank/DDBJ whole genome shotgun (WGS) entry which is preliminary data.</text>
</comment>
<evidence type="ECO:0000259" key="1">
    <source>
        <dbReference type="Pfam" id="PF03886"/>
    </source>
</evidence>
<dbReference type="Pfam" id="PF03886">
    <property type="entry name" value="ABC_trans_aux"/>
    <property type="match status" value="1"/>
</dbReference>
<dbReference type="SUPFAM" id="SSF159594">
    <property type="entry name" value="XCC0632-like"/>
    <property type="match status" value="1"/>
</dbReference>